<dbReference type="EMBL" id="JARYMX010000005">
    <property type="protein sequence ID" value="KAJ9546857.1"/>
    <property type="molecule type" value="Genomic_DNA"/>
</dbReference>
<dbReference type="CDD" id="cd00303">
    <property type="entry name" value="retropepsin_like"/>
    <property type="match status" value="1"/>
</dbReference>
<dbReference type="Gene3D" id="3.10.10.10">
    <property type="entry name" value="HIV Type 1 Reverse Transcriptase, subunit A, domain 1"/>
    <property type="match status" value="1"/>
</dbReference>
<evidence type="ECO:0000313" key="2">
    <source>
        <dbReference type="EMBL" id="KAJ9546857.1"/>
    </source>
</evidence>
<dbReference type="AlphaFoldDB" id="A0AA38W504"/>
<comment type="caution">
    <text evidence="2">The sequence shown here is derived from an EMBL/GenBank/DDBJ whole genome shotgun (WGS) entry which is preliminary data.</text>
</comment>
<gene>
    <name evidence="2" type="ORF">OSB04_019400</name>
</gene>
<evidence type="ECO:0000256" key="1">
    <source>
        <dbReference type="SAM" id="MobiDB-lite"/>
    </source>
</evidence>
<dbReference type="PANTHER" id="PTHR33067:SF31">
    <property type="entry name" value="RNA-DIRECTED DNA POLYMERASE"/>
    <property type="match status" value="1"/>
</dbReference>
<accession>A0AA38W504</accession>
<sequence>MMMKFIAKMEGTVDGFASTVGEVKTTTAQNIASIQMLQRQVGQIAEVLQTRIPGQFPSQTERKPREDVKSIYLRNGKVINPDLTQDVVVNESEKEPEVEVVEVEEEEPVTKGASSIKEPKRKEPEIVVKPASKPTMTQSVPNVPYPTWLKAQKYDLQFSKFLEMPSYAKFLKDIISNKRKIEDQATVALTEECSAIILNKLPQKLKDPGSFAIPVHIGNSDFSRALCDLGTNINLMPLTLFRKLGLGEVQSTNITLQLTDRTIKYPYGVIEDVLVKVDKFYLPLDFMVLDMEEDRHIPLILGRPFLATGRALIDVERGKLTLRVGDETAEFSVFKAARNQGEHDMRYRADILDSMHQDDCIHAREMDELEDALTGLNSDLDSEVVMQLNLLPVYKGPKRPIIEDLGAPLPKSQPSSKVPPKLDLKPLLCHLKYAFLGANETLPVIISAYLLVEEKEKLLRVLRAHQSAIGWTIANLKGISPTFCTHRINMDEGHRPVVQPQRRLNPIMKEVVRKEALKVLDVGITYSTVSQQTDVSSSHGVIA</sequence>
<dbReference type="PANTHER" id="PTHR33067">
    <property type="entry name" value="RNA-DIRECTED DNA POLYMERASE-RELATED"/>
    <property type="match status" value="1"/>
</dbReference>
<dbReference type="Gene3D" id="2.40.70.10">
    <property type="entry name" value="Acid Proteases"/>
    <property type="match status" value="1"/>
</dbReference>
<evidence type="ECO:0000313" key="3">
    <source>
        <dbReference type="Proteomes" id="UP001172457"/>
    </source>
</evidence>
<keyword evidence="3" id="KW-1185">Reference proteome</keyword>
<feature type="region of interest" description="Disordered" evidence="1">
    <location>
        <begin position="102"/>
        <end position="122"/>
    </location>
</feature>
<dbReference type="InterPro" id="IPR021109">
    <property type="entry name" value="Peptidase_aspartic_dom_sf"/>
</dbReference>
<organism evidence="2 3">
    <name type="scientific">Centaurea solstitialis</name>
    <name type="common">yellow star-thistle</name>
    <dbReference type="NCBI Taxonomy" id="347529"/>
    <lineage>
        <taxon>Eukaryota</taxon>
        <taxon>Viridiplantae</taxon>
        <taxon>Streptophyta</taxon>
        <taxon>Embryophyta</taxon>
        <taxon>Tracheophyta</taxon>
        <taxon>Spermatophyta</taxon>
        <taxon>Magnoliopsida</taxon>
        <taxon>eudicotyledons</taxon>
        <taxon>Gunneridae</taxon>
        <taxon>Pentapetalae</taxon>
        <taxon>asterids</taxon>
        <taxon>campanulids</taxon>
        <taxon>Asterales</taxon>
        <taxon>Asteraceae</taxon>
        <taxon>Carduoideae</taxon>
        <taxon>Cardueae</taxon>
        <taxon>Centaureinae</taxon>
        <taxon>Centaurea</taxon>
    </lineage>
</organism>
<reference evidence="2" key="1">
    <citation type="submission" date="2023-03" db="EMBL/GenBank/DDBJ databases">
        <title>Chromosome-scale reference genome and RAD-based genetic map of yellow starthistle (Centaurea solstitialis) reveal putative structural variation and QTLs associated with invader traits.</title>
        <authorList>
            <person name="Reatini B."/>
            <person name="Cang F.A."/>
            <person name="Jiang Q."/>
            <person name="Mckibben M.T.W."/>
            <person name="Barker M.S."/>
            <person name="Rieseberg L.H."/>
            <person name="Dlugosch K.M."/>
        </authorList>
    </citation>
    <scope>NUCLEOTIDE SEQUENCE</scope>
    <source>
        <strain evidence="2">CAN-66</strain>
        <tissue evidence="2">Leaf</tissue>
    </source>
</reference>
<dbReference type="Proteomes" id="UP001172457">
    <property type="component" value="Chromosome 5"/>
</dbReference>
<protein>
    <submittedName>
        <fullName evidence="2">Uncharacterized protein</fullName>
    </submittedName>
</protein>
<proteinExistence type="predicted"/>
<name>A0AA38W504_9ASTR</name>